<dbReference type="Gene3D" id="1.20.150.30">
    <property type="entry name" value="Zincin-like metallopeptidase, N-terminal domain"/>
    <property type="match status" value="1"/>
</dbReference>
<feature type="compositionally biased region" description="Basic and acidic residues" evidence="1">
    <location>
        <begin position="19"/>
        <end position="29"/>
    </location>
</feature>
<dbReference type="Pfam" id="PF10103">
    <property type="entry name" value="Zincin_2"/>
    <property type="match status" value="1"/>
</dbReference>
<dbReference type="NCBIfam" id="TIGR03624">
    <property type="entry name" value="putative hydrolase"/>
    <property type="match status" value="1"/>
</dbReference>
<feature type="compositionally biased region" description="Gly residues" evidence="1">
    <location>
        <begin position="62"/>
        <end position="71"/>
    </location>
</feature>
<dbReference type="PANTHER" id="PTHR39420:SF2">
    <property type="entry name" value="HYDROLASE"/>
    <property type="match status" value="1"/>
</dbReference>
<name>A0A2T0ZQA7_9ACTN</name>
<dbReference type="InterPro" id="IPR018766">
    <property type="entry name" value="Zinicin_2"/>
</dbReference>
<gene>
    <name evidence="2" type="ORF">CLV47_1203</name>
</gene>
<protein>
    <submittedName>
        <fullName evidence="2">Putative hydrolase</fullName>
    </submittedName>
</protein>
<organism evidence="2 3">
    <name type="scientific">Antricoccus suffuscus</name>
    <dbReference type="NCBI Taxonomy" id="1629062"/>
    <lineage>
        <taxon>Bacteria</taxon>
        <taxon>Bacillati</taxon>
        <taxon>Actinomycetota</taxon>
        <taxon>Actinomycetes</taxon>
        <taxon>Geodermatophilales</taxon>
        <taxon>Antricoccaceae</taxon>
        <taxon>Antricoccus</taxon>
    </lineage>
</organism>
<dbReference type="InterPro" id="IPR042271">
    <property type="entry name" value="Zinicin_2_N"/>
</dbReference>
<feature type="compositionally biased region" description="Low complexity" evidence="1">
    <location>
        <begin position="32"/>
        <end position="61"/>
    </location>
</feature>
<feature type="region of interest" description="Disordered" evidence="1">
    <location>
        <begin position="1"/>
        <end position="83"/>
    </location>
</feature>
<proteinExistence type="predicted"/>
<dbReference type="PANTHER" id="PTHR39420">
    <property type="match status" value="1"/>
</dbReference>
<dbReference type="EMBL" id="PVUE01000020">
    <property type="protein sequence ID" value="PRZ38536.1"/>
    <property type="molecule type" value="Genomic_DNA"/>
</dbReference>
<sequence>MTKPPFGFSASGPDDPDDSDHNSEHHDLSKNSGDASEASSDSGQDQSGNPFANNPFGFMFPGFGGTPGTPGSGPQLPPGMQMPGGMPMDLNAAMPFIQQLQQMFSQQSGPVNWDLAKQGALAHANANQRSLTAADKIAVKEAVHLADLWLNEATTFPSGVTTTASWTRAEWIEHTLPVWSQLCDPVAAQLVSAMSAMIPTNDEQQMPAGFPGFEGIMGTMGGMIFGTQVGQAIAQLASEVLSSTDVGLPLGPAGTAVLLPQNVDAFSEGLEIGADEIRLYLALREVTYQRLFAHVPWLKQRVLNTVEAYAKGIVVDKDAIERSISEIDPADLQSNPEKLQEIFSSGVFEPETTEAQKQSLASLETLLALIEGWVDRVVTKVAGDRLPAENALGEMMRRRRAAGGPAEQTFATLVGLELRPRRLREAAKLWAEIEKRRGVEGRDAIWEHPDLLPSSSDLDHPEAFADMTSNSSFTDADFDALLRGDDNPADEPADTAGTDSDSDAGTDANSDNNDDRPDDSDGTTQV</sequence>
<dbReference type="AlphaFoldDB" id="A0A2T0ZQA7"/>
<dbReference type="Proteomes" id="UP000237752">
    <property type="component" value="Unassembled WGS sequence"/>
</dbReference>
<reference evidence="2 3" key="1">
    <citation type="submission" date="2018-03" db="EMBL/GenBank/DDBJ databases">
        <title>Genomic Encyclopedia of Archaeal and Bacterial Type Strains, Phase II (KMG-II): from individual species to whole genera.</title>
        <authorList>
            <person name="Goeker M."/>
        </authorList>
    </citation>
    <scope>NUCLEOTIDE SEQUENCE [LARGE SCALE GENOMIC DNA]</scope>
    <source>
        <strain evidence="2 3">DSM 100065</strain>
    </source>
</reference>
<feature type="compositionally biased region" description="Low complexity" evidence="1">
    <location>
        <begin position="494"/>
        <end position="511"/>
    </location>
</feature>
<evidence type="ECO:0000313" key="2">
    <source>
        <dbReference type="EMBL" id="PRZ38536.1"/>
    </source>
</evidence>
<feature type="compositionally biased region" description="Low complexity" evidence="1">
    <location>
        <begin position="72"/>
        <end position="83"/>
    </location>
</feature>
<dbReference type="SUPFAM" id="SSF55486">
    <property type="entry name" value="Metalloproteases ('zincins'), catalytic domain"/>
    <property type="match status" value="1"/>
</dbReference>
<feature type="compositionally biased region" description="Acidic residues" evidence="1">
    <location>
        <begin position="516"/>
        <end position="526"/>
    </location>
</feature>
<keyword evidence="3" id="KW-1185">Reference proteome</keyword>
<evidence type="ECO:0000256" key="1">
    <source>
        <dbReference type="SAM" id="MobiDB-lite"/>
    </source>
</evidence>
<feature type="region of interest" description="Disordered" evidence="1">
    <location>
        <begin position="478"/>
        <end position="526"/>
    </location>
</feature>
<evidence type="ECO:0000313" key="3">
    <source>
        <dbReference type="Proteomes" id="UP000237752"/>
    </source>
</evidence>
<accession>A0A2T0ZQA7</accession>
<dbReference type="RefSeq" id="WP_106350553.1">
    <property type="nucleotide sequence ID" value="NZ_PVUE01000020.1"/>
</dbReference>
<comment type="caution">
    <text evidence="2">The sequence shown here is derived from an EMBL/GenBank/DDBJ whole genome shotgun (WGS) entry which is preliminary data.</text>
</comment>
<keyword evidence="2" id="KW-0378">Hydrolase</keyword>
<dbReference type="GO" id="GO:0016787">
    <property type="term" value="F:hydrolase activity"/>
    <property type="evidence" value="ECO:0007669"/>
    <property type="project" value="UniProtKB-KW"/>
</dbReference>
<dbReference type="OrthoDB" id="8478472at2"/>